<dbReference type="AlphaFoldDB" id="A0AAE1D5F5"/>
<gene>
    <name evidence="1" type="ORF">RRG08_058319</name>
</gene>
<comment type="caution">
    <text evidence="1">The sequence shown here is derived from an EMBL/GenBank/DDBJ whole genome shotgun (WGS) entry which is preliminary data.</text>
</comment>
<accession>A0AAE1D5F5</accession>
<dbReference type="Proteomes" id="UP001283361">
    <property type="component" value="Unassembled WGS sequence"/>
</dbReference>
<evidence type="ECO:0000313" key="1">
    <source>
        <dbReference type="EMBL" id="KAK3758012.1"/>
    </source>
</evidence>
<keyword evidence="2" id="KW-1185">Reference proteome</keyword>
<reference evidence="1" key="1">
    <citation type="journal article" date="2023" name="G3 (Bethesda)">
        <title>A reference genome for the long-term kleptoplast-retaining sea slug Elysia crispata morphotype clarki.</title>
        <authorList>
            <person name="Eastman K.E."/>
            <person name="Pendleton A.L."/>
            <person name="Shaikh M.A."/>
            <person name="Suttiyut T."/>
            <person name="Ogas R."/>
            <person name="Tomko P."/>
            <person name="Gavelis G."/>
            <person name="Widhalm J.R."/>
            <person name="Wisecaver J.H."/>
        </authorList>
    </citation>
    <scope>NUCLEOTIDE SEQUENCE</scope>
    <source>
        <strain evidence="1">ECLA1</strain>
    </source>
</reference>
<name>A0AAE1D5F5_9GAST</name>
<protein>
    <submittedName>
        <fullName evidence="1">Uncharacterized protein</fullName>
    </submittedName>
</protein>
<proteinExistence type="predicted"/>
<dbReference type="EMBL" id="JAWDGP010005302">
    <property type="protein sequence ID" value="KAK3758012.1"/>
    <property type="molecule type" value="Genomic_DNA"/>
</dbReference>
<evidence type="ECO:0000313" key="2">
    <source>
        <dbReference type="Proteomes" id="UP001283361"/>
    </source>
</evidence>
<sequence>MVLGSAEPSQSKHSCPSLLPPDRLTRSAAASLQACVDLCRVCVYWRRSWKEYLGVFPHRFLHYLQRNAEEFTLSTWARL</sequence>
<organism evidence="1 2">
    <name type="scientific">Elysia crispata</name>
    <name type="common">lettuce slug</name>
    <dbReference type="NCBI Taxonomy" id="231223"/>
    <lineage>
        <taxon>Eukaryota</taxon>
        <taxon>Metazoa</taxon>
        <taxon>Spiralia</taxon>
        <taxon>Lophotrochozoa</taxon>
        <taxon>Mollusca</taxon>
        <taxon>Gastropoda</taxon>
        <taxon>Heterobranchia</taxon>
        <taxon>Euthyneura</taxon>
        <taxon>Panpulmonata</taxon>
        <taxon>Sacoglossa</taxon>
        <taxon>Placobranchoidea</taxon>
        <taxon>Plakobranchidae</taxon>
        <taxon>Elysia</taxon>
    </lineage>
</organism>